<dbReference type="InterPro" id="IPR028889">
    <property type="entry name" value="USP"/>
</dbReference>
<dbReference type="InterPro" id="IPR050164">
    <property type="entry name" value="Peptidase_C19"/>
</dbReference>
<keyword evidence="7" id="KW-0788">Thiol protease</keyword>
<organism evidence="10 11">
    <name type="scientific">Boothiomyces macroporosus</name>
    <dbReference type="NCBI Taxonomy" id="261099"/>
    <lineage>
        <taxon>Eukaryota</taxon>
        <taxon>Fungi</taxon>
        <taxon>Fungi incertae sedis</taxon>
        <taxon>Chytridiomycota</taxon>
        <taxon>Chytridiomycota incertae sedis</taxon>
        <taxon>Chytridiomycetes</taxon>
        <taxon>Rhizophydiales</taxon>
        <taxon>Terramycetaceae</taxon>
        <taxon>Boothiomyces</taxon>
    </lineage>
</organism>
<evidence type="ECO:0000256" key="2">
    <source>
        <dbReference type="ARBA" id="ARBA00009085"/>
    </source>
</evidence>
<dbReference type="GO" id="GO:0016579">
    <property type="term" value="P:protein deubiquitination"/>
    <property type="evidence" value="ECO:0007669"/>
    <property type="project" value="InterPro"/>
</dbReference>
<dbReference type="EMBL" id="JADGKB010000135">
    <property type="protein sequence ID" value="KAJ3252617.1"/>
    <property type="molecule type" value="Genomic_DNA"/>
</dbReference>
<keyword evidence="5" id="KW-0833">Ubl conjugation pathway</keyword>
<sequence>MWEALDSMQLIQIGVAIIAGIGIWKYTQPSSGSSGSGKRVKYPGGLYNDGNTCFMNSVIQALVSMPSLIAYLEQTKDENLKVTCAMLYLAEALKFDYGKRALRPHVLTNALCGQGNKHLLGYQQQDAQEFFQHVSTLLSTEGKKGTRLSLDIFQSSDNDLKYYFVGRECTISRFNSGKSPLTGLLASRITCMKCGYKSPLKHDTFDNLSLTIPAQSGYTLKTLLRNYTSPEIIQGFICDKCTMIATRASLEKKKNTVESFQKEQITVPQKTEPVKAKKKKKKKNSKVSPISSQRVPGMDLPSKIKFLDDAISLGKFDVDFPKEIEKTKIYAPVSKQVSIESAPQCLCLHMQRSMYLPSGHLIKNNAAVNFEDTLDITDMILPPIPLKALEKDSIKETPQDVQEFPGIEAVKQVPRIILKPKLRFIYEVVAVILHYGHHEAGHFVTLRKIKHTTENGTKDIWYRISDATIDRVTDVENDVFLHGSQYAYMIFYERLK</sequence>
<name>A0AAD5UE99_9FUNG</name>
<dbReference type="PROSITE" id="PS50235">
    <property type="entry name" value="USP_3"/>
    <property type="match status" value="1"/>
</dbReference>
<protein>
    <recommendedName>
        <fullName evidence="3">ubiquitinyl hydrolase 1</fullName>
        <ecNumber evidence="3">3.4.19.12</ecNumber>
    </recommendedName>
</protein>
<accession>A0AAD5UE99</accession>
<dbReference type="InterPro" id="IPR001394">
    <property type="entry name" value="Peptidase_C19_UCH"/>
</dbReference>
<evidence type="ECO:0000259" key="9">
    <source>
        <dbReference type="PROSITE" id="PS50235"/>
    </source>
</evidence>
<comment type="catalytic activity">
    <reaction evidence="1">
        <text>Thiol-dependent hydrolysis of ester, thioester, amide, peptide and isopeptide bonds formed by the C-terminal Gly of ubiquitin (a 76-residue protein attached to proteins as an intracellular targeting signal).</text>
        <dbReference type="EC" id="3.4.19.12"/>
    </reaction>
</comment>
<dbReference type="Proteomes" id="UP001210925">
    <property type="component" value="Unassembled WGS sequence"/>
</dbReference>
<dbReference type="Pfam" id="PF00443">
    <property type="entry name" value="UCH"/>
    <property type="match status" value="1"/>
</dbReference>
<evidence type="ECO:0000256" key="8">
    <source>
        <dbReference type="SAM" id="MobiDB-lite"/>
    </source>
</evidence>
<dbReference type="AlphaFoldDB" id="A0AAD5UE99"/>
<keyword evidence="6" id="KW-0378">Hydrolase</keyword>
<dbReference type="GO" id="GO:0005634">
    <property type="term" value="C:nucleus"/>
    <property type="evidence" value="ECO:0007669"/>
    <property type="project" value="TreeGrafter"/>
</dbReference>
<dbReference type="CDD" id="cd02662">
    <property type="entry name" value="Peptidase_C19F"/>
    <property type="match status" value="1"/>
</dbReference>
<comment type="caution">
    <text evidence="10">The sequence shown here is derived from an EMBL/GenBank/DDBJ whole genome shotgun (WGS) entry which is preliminary data.</text>
</comment>
<feature type="domain" description="USP" evidence="9">
    <location>
        <begin position="44"/>
        <end position="495"/>
    </location>
</feature>
<gene>
    <name evidence="10" type="ORF">HK103_001366</name>
</gene>
<reference evidence="10" key="1">
    <citation type="submission" date="2020-05" db="EMBL/GenBank/DDBJ databases">
        <title>Phylogenomic resolution of chytrid fungi.</title>
        <authorList>
            <person name="Stajich J.E."/>
            <person name="Amses K."/>
            <person name="Simmons R."/>
            <person name="Seto K."/>
            <person name="Myers J."/>
            <person name="Bonds A."/>
            <person name="Quandt C.A."/>
            <person name="Barry K."/>
            <person name="Liu P."/>
            <person name="Grigoriev I."/>
            <person name="Longcore J.E."/>
            <person name="James T.Y."/>
        </authorList>
    </citation>
    <scope>NUCLEOTIDE SEQUENCE</scope>
    <source>
        <strain evidence="10">PLAUS21</strain>
    </source>
</reference>
<dbReference type="GO" id="GO:0004843">
    <property type="term" value="F:cysteine-type deubiquitinase activity"/>
    <property type="evidence" value="ECO:0007669"/>
    <property type="project" value="UniProtKB-EC"/>
</dbReference>
<dbReference type="Gene3D" id="3.90.70.10">
    <property type="entry name" value="Cysteine proteinases"/>
    <property type="match status" value="1"/>
</dbReference>
<dbReference type="PANTHER" id="PTHR24006">
    <property type="entry name" value="UBIQUITIN CARBOXYL-TERMINAL HYDROLASE"/>
    <property type="match status" value="1"/>
</dbReference>
<evidence type="ECO:0000313" key="11">
    <source>
        <dbReference type="Proteomes" id="UP001210925"/>
    </source>
</evidence>
<evidence type="ECO:0000256" key="4">
    <source>
        <dbReference type="ARBA" id="ARBA00022670"/>
    </source>
</evidence>
<evidence type="ECO:0000256" key="3">
    <source>
        <dbReference type="ARBA" id="ARBA00012759"/>
    </source>
</evidence>
<evidence type="ECO:0000256" key="6">
    <source>
        <dbReference type="ARBA" id="ARBA00022801"/>
    </source>
</evidence>
<proteinExistence type="inferred from homology"/>
<dbReference type="InterPro" id="IPR018200">
    <property type="entry name" value="USP_CS"/>
</dbReference>
<evidence type="ECO:0000313" key="10">
    <source>
        <dbReference type="EMBL" id="KAJ3252617.1"/>
    </source>
</evidence>
<dbReference type="PANTHER" id="PTHR24006:SF758">
    <property type="entry name" value="UBIQUITIN CARBOXYL-TERMINAL HYDROLASE 36"/>
    <property type="match status" value="1"/>
</dbReference>
<dbReference type="EC" id="3.4.19.12" evidence="3"/>
<keyword evidence="11" id="KW-1185">Reference proteome</keyword>
<evidence type="ECO:0000256" key="1">
    <source>
        <dbReference type="ARBA" id="ARBA00000707"/>
    </source>
</evidence>
<comment type="similarity">
    <text evidence="2">Belongs to the peptidase C19 family.</text>
</comment>
<dbReference type="GO" id="GO:0006508">
    <property type="term" value="P:proteolysis"/>
    <property type="evidence" value="ECO:0007669"/>
    <property type="project" value="UniProtKB-KW"/>
</dbReference>
<dbReference type="PROSITE" id="PS00972">
    <property type="entry name" value="USP_1"/>
    <property type="match status" value="1"/>
</dbReference>
<keyword evidence="4" id="KW-0645">Protease</keyword>
<evidence type="ECO:0000256" key="7">
    <source>
        <dbReference type="ARBA" id="ARBA00022807"/>
    </source>
</evidence>
<feature type="region of interest" description="Disordered" evidence="8">
    <location>
        <begin position="269"/>
        <end position="296"/>
    </location>
</feature>
<feature type="compositionally biased region" description="Basic residues" evidence="8">
    <location>
        <begin position="276"/>
        <end position="285"/>
    </location>
</feature>
<dbReference type="GO" id="GO:0005829">
    <property type="term" value="C:cytosol"/>
    <property type="evidence" value="ECO:0007669"/>
    <property type="project" value="TreeGrafter"/>
</dbReference>
<dbReference type="SUPFAM" id="SSF54001">
    <property type="entry name" value="Cysteine proteinases"/>
    <property type="match status" value="1"/>
</dbReference>
<dbReference type="InterPro" id="IPR038765">
    <property type="entry name" value="Papain-like_cys_pep_sf"/>
</dbReference>
<evidence type="ECO:0000256" key="5">
    <source>
        <dbReference type="ARBA" id="ARBA00022786"/>
    </source>
</evidence>